<dbReference type="GO" id="GO:0006032">
    <property type="term" value="P:chitin catabolic process"/>
    <property type="evidence" value="ECO:0007669"/>
    <property type="project" value="UniProtKB-KW"/>
</dbReference>
<keyword evidence="4" id="KW-0147">Chitin-binding</keyword>
<reference evidence="15" key="1">
    <citation type="submission" date="2022-03" db="EMBL/GenBank/DDBJ databases">
        <authorList>
            <person name="Lindestad O."/>
        </authorList>
    </citation>
    <scope>NUCLEOTIDE SEQUENCE</scope>
</reference>
<dbReference type="Proteomes" id="UP000838756">
    <property type="component" value="Unassembled WGS sequence"/>
</dbReference>
<dbReference type="SUPFAM" id="SSF54556">
    <property type="entry name" value="Chitinase insertion domain"/>
    <property type="match status" value="1"/>
</dbReference>
<dbReference type="OrthoDB" id="73875at2759"/>
<comment type="similarity">
    <text evidence="2">Belongs to the glycosyl hydrolase 18 family. Chitinase class II subfamily.</text>
</comment>
<keyword evidence="11" id="KW-0624">Polysaccharide degradation</keyword>
<comment type="caution">
    <text evidence="15">The sequence shown here is derived from an EMBL/GenBank/DDBJ whole genome shotgun (WGS) entry which is preliminary data.</text>
</comment>
<dbReference type="EC" id="3.2.1.14" evidence="3"/>
<dbReference type="FunFam" id="3.10.50.10:FF:000004">
    <property type="entry name" value="Chitinase 5"/>
    <property type="match status" value="1"/>
</dbReference>
<evidence type="ECO:0000256" key="7">
    <source>
        <dbReference type="ARBA" id="ARBA00023024"/>
    </source>
</evidence>
<keyword evidence="6 12" id="KW-0378">Hydrolase</keyword>
<dbReference type="InterPro" id="IPR017853">
    <property type="entry name" value="GH"/>
</dbReference>
<dbReference type="EMBL" id="CAKXAJ010025449">
    <property type="protein sequence ID" value="CAH2239669.1"/>
    <property type="molecule type" value="Genomic_DNA"/>
</dbReference>
<keyword evidence="7" id="KW-0146">Chitin degradation</keyword>
<evidence type="ECO:0000259" key="14">
    <source>
        <dbReference type="PROSITE" id="PS51910"/>
    </source>
</evidence>
<dbReference type="Pfam" id="PF00704">
    <property type="entry name" value="Glyco_hydro_18"/>
    <property type="match status" value="1"/>
</dbReference>
<dbReference type="InterPro" id="IPR050314">
    <property type="entry name" value="Glycosyl_Hydrlase_18"/>
</dbReference>
<evidence type="ECO:0000256" key="11">
    <source>
        <dbReference type="ARBA" id="ARBA00023326"/>
    </source>
</evidence>
<evidence type="ECO:0000256" key="9">
    <source>
        <dbReference type="ARBA" id="ARBA00023277"/>
    </source>
</evidence>
<dbReference type="InterPro" id="IPR011583">
    <property type="entry name" value="Chitinase_II/V-like_cat"/>
</dbReference>
<accession>A0A8S4RRA3</accession>
<dbReference type="Gene3D" id="3.10.50.10">
    <property type="match status" value="1"/>
</dbReference>
<evidence type="ECO:0000256" key="8">
    <source>
        <dbReference type="ARBA" id="ARBA00023157"/>
    </source>
</evidence>
<keyword evidence="16" id="KW-1185">Reference proteome</keyword>
<dbReference type="SUPFAM" id="SSF51445">
    <property type="entry name" value="(Trans)glycosidases"/>
    <property type="match status" value="1"/>
</dbReference>
<dbReference type="InterPro" id="IPR001223">
    <property type="entry name" value="Glyco_hydro18_cat"/>
</dbReference>
<evidence type="ECO:0000256" key="6">
    <source>
        <dbReference type="ARBA" id="ARBA00022801"/>
    </source>
</evidence>
<organism evidence="15 16">
    <name type="scientific">Pararge aegeria aegeria</name>
    <dbReference type="NCBI Taxonomy" id="348720"/>
    <lineage>
        <taxon>Eukaryota</taxon>
        <taxon>Metazoa</taxon>
        <taxon>Ecdysozoa</taxon>
        <taxon>Arthropoda</taxon>
        <taxon>Hexapoda</taxon>
        <taxon>Insecta</taxon>
        <taxon>Pterygota</taxon>
        <taxon>Neoptera</taxon>
        <taxon>Endopterygota</taxon>
        <taxon>Lepidoptera</taxon>
        <taxon>Glossata</taxon>
        <taxon>Ditrysia</taxon>
        <taxon>Papilionoidea</taxon>
        <taxon>Nymphalidae</taxon>
        <taxon>Satyrinae</taxon>
        <taxon>Satyrini</taxon>
        <taxon>Parargina</taxon>
        <taxon>Pararge</taxon>
    </lineage>
</organism>
<evidence type="ECO:0000256" key="4">
    <source>
        <dbReference type="ARBA" id="ARBA00022669"/>
    </source>
</evidence>
<dbReference type="PROSITE" id="PS51910">
    <property type="entry name" value="GH18_2"/>
    <property type="match status" value="1"/>
</dbReference>
<evidence type="ECO:0000256" key="1">
    <source>
        <dbReference type="ARBA" id="ARBA00000822"/>
    </source>
</evidence>
<dbReference type="Gene3D" id="3.20.20.80">
    <property type="entry name" value="Glycosidases"/>
    <property type="match status" value="1"/>
</dbReference>
<dbReference type="InterPro" id="IPR029070">
    <property type="entry name" value="Chitinase_insertion_sf"/>
</dbReference>
<dbReference type="GO" id="GO:0008061">
    <property type="term" value="F:chitin binding"/>
    <property type="evidence" value="ECO:0007669"/>
    <property type="project" value="UniProtKB-KW"/>
</dbReference>
<dbReference type="PANTHER" id="PTHR11177:SF360">
    <property type="entry name" value="CHITINASE 4-RELATED"/>
    <property type="match status" value="1"/>
</dbReference>
<comment type="catalytic activity">
    <reaction evidence="1">
        <text>Random endo-hydrolysis of N-acetyl-beta-D-glucosaminide (1-&gt;4)-beta-linkages in chitin and chitodextrins.</text>
        <dbReference type="EC" id="3.2.1.14"/>
    </reaction>
</comment>
<dbReference type="GO" id="GO:0005576">
    <property type="term" value="C:extracellular region"/>
    <property type="evidence" value="ECO:0007669"/>
    <property type="project" value="TreeGrafter"/>
</dbReference>
<keyword evidence="10 12" id="KW-0326">Glycosidase</keyword>
<evidence type="ECO:0000256" key="12">
    <source>
        <dbReference type="RuleBase" id="RU000489"/>
    </source>
</evidence>
<name>A0A8S4RRA3_9NEOP</name>
<dbReference type="AlphaFoldDB" id="A0A8S4RRA3"/>
<protein>
    <recommendedName>
        <fullName evidence="3">chitinase</fullName>
        <ecNumber evidence="3">3.2.1.14</ecNumber>
    </recommendedName>
</protein>
<gene>
    <name evidence="15" type="primary">jg12445</name>
    <name evidence="15" type="ORF">PAEG_LOCUS16332</name>
</gene>
<feature type="signal peptide" evidence="13">
    <location>
        <begin position="1"/>
        <end position="19"/>
    </location>
</feature>
<dbReference type="GO" id="GO:0000272">
    <property type="term" value="P:polysaccharide catabolic process"/>
    <property type="evidence" value="ECO:0007669"/>
    <property type="project" value="UniProtKB-KW"/>
</dbReference>
<keyword evidence="8" id="KW-1015">Disulfide bond</keyword>
<keyword evidence="9" id="KW-0119">Carbohydrate metabolism</keyword>
<dbReference type="SMART" id="SM00636">
    <property type="entry name" value="Glyco_18"/>
    <property type="match status" value="1"/>
</dbReference>
<evidence type="ECO:0000256" key="5">
    <source>
        <dbReference type="ARBA" id="ARBA00022729"/>
    </source>
</evidence>
<keyword evidence="5 13" id="KW-0732">Signal</keyword>
<evidence type="ECO:0000256" key="10">
    <source>
        <dbReference type="ARBA" id="ARBA00023295"/>
    </source>
</evidence>
<dbReference type="CDD" id="cd02872">
    <property type="entry name" value="GH18_chitolectin_chitotriosidase"/>
    <property type="match status" value="1"/>
</dbReference>
<dbReference type="GO" id="GO:0008843">
    <property type="term" value="F:endochitinase activity"/>
    <property type="evidence" value="ECO:0007669"/>
    <property type="project" value="UniProtKB-EC"/>
</dbReference>
<feature type="domain" description="GH18" evidence="14">
    <location>
        <begin position="24"/>
        <end position="397"/>
    </location>
</feature>
<evidence type="ECO:0000256" key="3">
    <source>
        <dbReference type="ARBA" id="ARBA00012729"/>
    </source>
</evidence>
<feature type="chain" id="PRO_5035815315" description="chitinase" evidence="13">
    <location>
        <begin position="20"/>
        <end position="419"/>
    </location>
</feature>
<dbReference type="PANTHER" id="PTHR11177">
    <property type="entry name" value="CHITINASE"/>
    <property type="match status" value="1"/>
</dbReference>
<evidence type="ECO:0000256" key="2">
    <source>
        <dbReference type="ARBA" id="ARBA00009121"/>
    </source>
</evidence>
<proteinExistence type="inferred from homology"/>
<sequence length="419" mass="46666">MKSVLFTLFCAFICSESYGATGEKRVICYYGSWATYRNSLGKFDVSDINTSLCTHIVYTFLGINTKGTVISLDPYLDYPDNWGKDNLRKFSTLKQQNPDVKTLMAVGGWNEGSAKYSLMAGNPTLRKNFVKTALEMVQKYNFDGLDIDWEYPNRYDSVYGPADVDNFSQLLKELREEFDKNGLLLTAAVSSIKKVASQSYDIPVISQYLDFINVMAYDMYVATDPETGHNAPLHKSEDDDDIPIEDLNTVDGVLEYWLSQGCPPEKLVLGVPLYGHTFKLTNANENGVRAPSSGPGIAGPYTATKGLIGYNELCQKFKAETWNLLYDDSAKVPYAVQGENWISFDDADSIADKVQYALQNNVTGVMAWSIETDDFRGICQDEDYPLLRSINKALGRSVEAPNTTPSSPLTTGKIIMLDL</sequence>
<evidence type="ECO:0000313" key="16">
    <source>
        <dbReference type="Proteomes" id="UP000838756"/>
    </source>
</evidence>
<dbReference type="PROSITE" id="PS01095">
    <property type="entry name" value="GH18_1"/>
    <property type="match status" value="1"/>
</dbReference>
<evidence type="ECO:0000256" key="13">
    <source>
        <dbReference type="SAM" id="SignalP"/>
    </source>
</evidence>
<dbReference type="InterPro" id="IPR001579">
    <property type="entry name" value="Glyco_hydro_18_chit_AS"/>
</dbReference>
<evidence type="ECO:0000313" key="15">
    <source>
        <dbReference type="EMBL" id="CAH2239669.1"/>
    </source>
</evidence>